<feature type="transmembrane region" description="Helical" evidence="7">
    <location>
        <begin position="203"/>
        <end position="224"/>
    </location>
</feature>
<reference evidence="9" key="1">
    <citation type="submission" date="2020-10" db="EMBL/GenBank/DDBJ databases">
        <authorList>
            <person name="Gilroy R."/>
        </authorList>
    </citation>
    <scope>NUCLEOTIDE SEQUENCE</scope>
    <source>
        <strain evidence="9">14700</strain>
    </source>
</reference>
<gene>
    <name evidence="9" type="ORF">IAA72_02705</name>
</gene>
<dbReference type="Proteomes" id="UP000810292">
    <property type="component" value="Unassembled WGS sequence"/>
</dbReference>
<organism evidence="9 10">
    <name type="scientific">Candidatus Ornithospirochaeta stercoravium</name>
    <dbReference type="NCBI Taxonomy" id="2840897"/>
    <lineage>
        <taxon>Bacteria</taxon>
        <taxon>Pseudomonadati</taxon>
        <taxon>Spirochaetota</taxon>
        <taxon>Spirochaetia</taxon>
        <taxon>Spirochaetales</taxon>
        <taxon>Spirochaetaceae</taxon>
        <taxon>Spirochaetaceae incertae sedis</taxon>
        <taxon>Candidatus Ornithospirochaeta</taxon>
    </lineage>
</organism>
<comment type="subcellular location">
    <subcellularLocation>
        <location evidence="1">Membrane</location>
        <topology evidence="1">Multi-pass membrane protein</topology>
    </subcellularLocation>
</comment>
<keyword evidence="4" id="KW-0201">Cytochrome c-type biogenesis</keyword>
<sequence length="227" mass="23491">MDAILNTLSEAIRDGGIYAPLLALVAGVITSITPCAMSQLPLVLGYVGKEASPGKAFRLSLVYAVGSAVTFTAFGIAAALLGRLIGNAGRWWYILLGVLMILMALQMWGVVNIIPSTYMAAMNRKRGYLGALAAGILGGIFSSPCSTPVLVVLLSIAAADGEAIRGGFLLLLYAVGCTALAVILGSSPAAIRKLGTKPAFRAVSSALNIILGILVLLIGLYMLYLGF</sequence>
<dbReference type="InterPro" id="IPR051790">
    <property type="entry name" value="Cytochrome_c-biogenesis_DsbD"/>
</dbReference>
<accession>A0A9D9NCT3</accession>
<feature type="transmembrane region" description="Helical" evidence="7">
    <location>
        <begin position="127"/>
        <end position="156"/>
    </location>
</feature>
<comment type="caution">
    <text evidence="9">The sequence shown here is derived from an EMBL/GenBank/DDBJ whole genome shotgun (WGS) entry which is preliminary data.</text>
</comment>
<dbReference type="GO" id="GO:0017004">
    <property type="term" value="P:cytochrome complex assembly"/>
    <property type="evidence" value="ECO:0007669"/>
    <property type="project" value="UniProtKB-KW"/>
</dbReference>
<dbReference type="EMBL" id="JADIMF010000043">
    <property type="protein sequence ID" value="MBO8468678.1"/>
    <property type="molecule type" value="Genomic_DNA"/>
</dbReference>
<feature type="transmembrane region" description="Helical" evidence="7">
    <location>
        <begin position="168"/>
        <end position="191"/>
    </location>
</feature>
<dbReference type="InterPro" id="IPR003834">
    <property type="entry name" value="Cyt_c_assmbl_TM_dom"/>
</dbReference>
<dbReference type="AlphaFoldDB" id="A0A9D9NCT3"/>
<evidence type="ECO:0000256" key="4">
    <source>
        <dbReference type="ARBA" id="ARBA00022748"/>
    </source>
</evidence>
<feature type="transmembrane region" description="Helical" evidence="7">
    <location>
        <begin position="91"/>
        <end position="115"/>
    </location>
</feature>
<dbReference type="PANTHER" id="PTHR31272">
    <property type="entry name" value="CYTOCHROME C-TYPE BIOGENESIS PROTEIN HI_1454-RELATED"/>
    <property type="match status" value="1"/>
</dbReference>
<feature type="transmembrane region" description="Helical" evidence="7">
    <location>
        <begin position="17"/>
        <end position="47"/>
    </location>
</feature>
<evidence type="ECO:0000313" key="10">
    <source>
        <dbReference type="Proteomes" id="UP000810292"/>
    </source>
</evidence>
<feature type="domain" description="Cytochrome C biogenesis protein transmembrane" evidence="8">
    <location>
        <begin position="22"/>
        <end position="191"/>
    </location>
</feature>
<name>A0A9D9NCT3_9SPIO</name>
<evidence type="ECO:0000256" key="6">
    <source>
        <dbReference type="ARBA" id="ARBA00023136"/>
    </source>
</evidence>
<evidence type="ECO:0000256" key="1">
    <source>
        <dbReference type="ARBA" id="ARBA00004141"/>
    </source>
</evidence>
<reference evidence="9" key="2">
    <citation type="journal article" date="2021" name="PeerJ">
        <title>Extensive microbial diversity within the chicken gut microbiome revealed by metagenomics and culture.</title>
        <authorList>
            <person name="Gilroy R."/>
            <person name="Ravi A."/>
            <person name="Getino M."/>
            <person name="Pursley I."/>
            <person name="Horton D.L."/>
            <person name="Alikhan N.F."/>
            <person name="Baker D."/>
            <person name="Gharbi K."/>
            <person name="Hall N."/>
            <person name="Watson M."/>
            <person name="Adriaenssens E.M."/>
            <person name="Foster-Nyarko E."/>
            <person name="Jarju S."/>
            <person name="Secka A."/>
            <person name="Antonio M."/>
            <person name="Oren A."/>
            <person name="Chaudhuri R.R."/>
            <person name="La Ragione R."/>
            <person name="Hildebrand F."/>
            <person name="Pallen M.J."/>
        </authorList>
    </citation>
    <scope>NUCLEOTIDE SEQUENCE</scope>
    <source>
        <strain evidence="9">14700</strain>
    </source>
</reference>
<evidence type="ECO:0000256" key="7">
    <source>
        <dbReference type="SAM" id="Phobius"/>
    </source>
</evidence>
<evidence type="ECO:0000256" key="5">
    <source>
        <dbReference type="ARBA" id="ARBA00022989"/>
    </source>
</evidence>
<proteinExistence type="inferred from homology"/>
<evidence type="ECO:0000256" key="2">
    <source>
        <dbReference type="ARBA" id="ARBA00006143"/>
    </source>
</evidence>
<evidence type="ECO:0000259" key="8">
    <source>
        <dbReference type="Pfam" id="PF02683"/>
    </source>
</evidence>
<keyword evidence="5 7" id="KW-1133">Transmembrane helix</keyword>
<comment type="similarity">
    <text evidence="2">Belongs to the DsbD family.</text>
</comment>
<dbReference type="GO" id="GO:0016020">
    <property type="term" value="C:membrane"/>
    <property type="evidence" value="ECO:0007669"/>
    <property type="project" value="UniProtKB-SubCell"/>
</dbReference>
<feature type="transmembrane region" description="Helical" evidence="7">
    <location>
        <begin position="59"/>
        <end position="85"/>
    </location>
</feature>
<evidence type="ECO:0000313" key="9">
    <source>
        <dbReference type="EMBL" id="MBO8468678.1"/>
    </source>
</evidence>
<keyword evidence="6 7" id="KW-0472">Membrane</keyword>
<dbReference type="Pfam" id="PF02683">
    <property type="entry name" value="DsbD_TM"/>
    <property type="match status" value="1"/>
</dbReference>
<dbReference type="PANTHER" id="PTHR31272:SF6">
    <property type="entry name" value="CYTOCHROME C-TYPE BIOGENESIS CCDA-LIKE CHLOROPLASTIC PROTEIN"/>
    <property type="match status" value="1"/>
</dbReference>
<keyword evidence="3 7" id="KW-0812">Transmembrane</keyword>
<evidence type="ECO:0000256" key="3">
    <source>
        <dbReference type="ARBA" id="ARBA00022692"/>
    </source>
</evidence>
<protein>
    <submittedName>
        <fullName evidence="9">Sulfite exporter TauE/SafE family protein</fullName>
    </submittedName>
</protein>